<reference evidence="3 4" key="1">
    <citation type="submission" date="2016-10" db="EMBL/GenBank/DDBJ databases">
        <authorList>
            <person name="de Groot N.N."/>
        </authorList>
    </citation>
    <scope>NUCLEOTIDE SEQUENCE [LARGE SCALE GENOMIC DNA]</scope>
    <source>
        <strain evidence="3 4">DSM 26130</strain>
    </source>
</reference>
<feature type="transmembrane region" description="Helical" evidence="1">
    <location>
        <begin position="90"/>
        <end position="110"/>
    </location>
</feature>
<dbReference type="Proteomes" id="UP000198598">
    <property type="component" value="Unassembled WGS sequence"/>
</dbReference>
<dbReference type="GO" id="GO:0000271">
    <property type="term" value="P:polysaccharide biosynthetic process"/>
    <property type="evidence" value="ECO:0007669"/>
    <property type="project" value="TreeGrafter"/>
</dbReference>
<dbReference type="AlphaFoldDB" id="A0A1I2ATI5"/>
<keyword evidence="3" id="KW-0378">Hydrolase</keyword>
<feature type="transmembrane region" description="Helical" evidence="1">
    <location>
        <begin position="287"/>
        <end position="305"/>
    </location>
</feature>
<name>A0A1I2ATI5_9BACT</name>
<evidence type="ECO:0000313" key="4">
    <source>
        <dbReference type="Proteomes" id="UP000198598"/>
    </source>
</evidence>
<feature type="transmembrane region" description="Helical" evidence="1">
    <location>
        <begin position="48"/>
        <end position="70"/>
    </location>
</feature>
<dbReference type="InterPro" id="IPR002656">
    <property type="entry name" value="Acyl_transf_3_dom"/>
</dbReference>
<protein>
    <submittedName>
        <fullName evidence="3">Peptidoglycan/LPS O-acetylase OafA/YrhL, contains acyltransferase and SGNH-hydrolase domains</fullName>
    </submittedName>
</protein>
<feature type="domain" description="Acyltransferase 3" evidence="2">
    <location>
        <begin position="16"/>
        <end position="338"/>
    </location>
</feature>
<dbReference type="OrthoDB" id="290051at2"/>
<dbReference type="GO" id="GO:0016020">
    <property type="term" value="C:membrane"/>
    <property type="evidence" value="ECO:0007669"/>
    <property type="project" value="TreeGrafter"/>
</dbReference>
<organism evidence="3 4">
    <name type="scientific">Spirosoma endophyticum</name>
    <dbReference type="NCBI Taxonomy" id="662367"/>
    <lineage>
        <taxon>Bacteria</taxon>
        <taxon>Pseudomonadati</taxon>
        <taxon>Bacteroidota</taxon>
        <taxon>Cytophagia</taxon>
        <taxon>Cytophagales</taxon>
        <taxon>Cytophagaceae</taxon>
        <taxon>Spirosoma</taxon>
    </lineage>
</organism>
<evidence type="ECO:0000313" key="3">
    <source>
        <dbReference type="EMBL" id="SFE46200.1"/>
    </source>
</evidence>
<dbReference type="RefSeq" id="WP_093831652.1">
    <property type="nucleotide sequence ID" value="NZ_FOLQ01000014.1"/>
</dbReference>
<dbReference type="STRING" id="662367.SAMN05216167_11454"/>
<dbReference type="InterPro" id="IPR050879">
    <property type="entry name" value="Acyltransferase_3"/>
</dbReference>
<keyword evidence="3" id="KW-0808">Transferase</keyword>
<dbReference type="PANTHER" id="PTHR23028:SF131">
    <property type="entry name" value="BLR2367 PROTEIN"/>
    <property type="match status" value="1"/>
</dbReference>
<feature type="transmembrane region" description="Helical" evidence="1">
    <location>
        <begin position="170"/>
        <end position="188"/>
    </location>
</feature>
<evidence type="ECO:0000256" key="1">
    <source>
        <dbReference type="SAM" id="Phobius"/>
    </source>
</evidence>
<feature type="transmembrane region" description="Helical" evidence="1">
    <location>
        <begin position="227"/>
        <end position="246"/>
    </location>
</feature>
<sequence>MLTSSSSSPGLVFNTIQILRGLAAILVVVYHLSLGYEKRGQELIMGGLFQHGFAGVDLFFVISGFVIMHTSHRYFSKPTYFGTFLRKRAIRIYPIYWVTLAFIMGGILLLEFITKTPIAYLPTSWSLILSSLLLLPYHPNINGVTWSLSFELYYYLVFGLLIVSRKLWPVVAIVLTLSGLVIISPTLFAGSHRLFFFFFSPYNLEFAAGVLAWWLIQRYKVASSRCFLLLGTALVWLLVNDGPLVSDAGKRTVLYGVSSFLILVSFTGLELDGWFKPSLITRQLMKVGDASFLIYMLHFSFMPFYGKLVTPFEHNMIVQNIAALLFTTVITVVCIYLHTRFEAPLVKKLNLISKSISLKLTNG</sequence>
<feature type="transmembrane region" description="Helical" evidence="1">
    <location>
        <begin position="12"/>
        <end position="36"/>
    </location>
</feature>
<accession>A0A1I2ATI5</accession>
<evidence type="ECO:0000259" key="2">
    <source>
        <dbReference type="Pfam" id="PF01757"/>
    </source>
</evidence>
<keyword evidence="1" id="KW-0812">Transmembrane</keyword>
<dbReference type="GO" id="GO:0016787">
    <property type="term" value="F:hydrolase activity"/>
    <property type="evidence" value="ECO:0007669"/>
    <property type="project" value="UniProtKB-KW"/>
</dbReference>
<dbReference type="GO" id="GO:0016747">
    <property type="term" value="F:acyltransferase activity, transferring groups other than amino-acyl groups"/>
    <property type="evidence" value="ECO:0007669"/>
    <property type="project" value="InterPro"/>
</dbReference>
<gene>
    <name evidence="3" type="ORF">SAMN05216167_11454</name>
</gene>
<dbReference type="PANTHER" id="PTHR23028">
    <property type="entry name" value="ACETYLTRANSFERASE"/>
    <property type="match status" value="1"/>
</dbReference>
<keyword evidence="4" id="KW-1185">Reference proteome</keyword>
<feature type="transmembrane region" description="Helical" evidence="1">
    <location>
        <begin position="143"/>
        <end position="163"/>
    </location>
</feature>
<keyword evidence="1" id="KW-0472">Membrane</keyword>
<keyword evidence="3" id="KW-0012">Acyltransferase</keyword>
<keyword evidence="1" id="KW-1133">Transmembrane helix</keyword>
<dbReference type="Pfam" id="PF01757">
    <property type="entry name" value="Acyl_transf_3"/>
    <property type="match status" value="1"/>
</dbReference>
<dbReference type="EMBL" id="FOLQ01000014">
    <property type="protein sequence ID" value="SFE46200.1"/>
    <property type="molecule type" value="Genomic_DNA"/>
</dbReference>
<feature type="transmembrane region" description="Helical" evidence="1">
    <location>
        <begin position="317"/>
        <end position="338"/>
    </location>
</feature>
<proteinExistence type="predicted"/>
<feature type="transmembrane region" description="Helical" evidence="1">
    <location>
        <begin position="252"/>
        <end position="275"/>
    </location>
</feature>
<feature type="transmembrane region" description="Helical" evidence="1">
    <location>
        <begin position="194"/>
        <end position="215"/>
    </location>
</feature>